<dbReference type="InterPro" id="IPR017806">
    <property type="entry name" value="EgtB"/>
</dbReference>
<proteinExistence type="predicted"/>
<dbReference type="PANTHER" id="PTHR23150:SF36">
    <property type="entry name" value="HERCYNINE OXYGENASE"/>
    <property type="match status" value="1"/>
</dbReference>
<protein>
    <recommendedName>
        <fullName evidence="8">Ergothioneine biosynthesis protein EgtB</fullName>
    </recommendedName>
</protein>
<keyword evidence="2" id="KW-0408">Iron</keyword>
<evidence type="ECO:0000256" key="1">
    <source>
        <dbReference type="ARBA" id="ARBA00023002"/>
    </source>
</evidence>
<dbReference type="GO" id="GO:0052699">
    <property type="term" value="P:ergothioneine biosynthetic process"/>
    <property type="evidence" value="ECO:0007669"/>
    <property type="project" value="InterPro"/>
</dbReference>
<dbReference type="Gene3D" id="3.90.1580.10">
    <property type="entry name" value="paralog of FGE (formylglycine-generating enzyme)"/>
    <property type="match status" value="1"/>
</dbReference>
<dbReference type="InterPro" id="IPR016187">
    <property type="entry name" value="CTDL_fold"/>
</dbReference>
<evidence type="ECO:0000256" key="2">
    <source>
        <dbReference type="ARBA" id="ARBA00023004"/>
    </source>
</evidence>
<dbReference type="InterPro" id="IPR024775">
    <property type="entry name" value="DinB-like"/>
</dbReference>
<feature type="region of interest" description="Disordered" evidence="4">
    <location>
        <begin position="1"/>
        <end position="23"/>
    </location>
</feature>
<dbReference type="Pfam" id="PF03781">
    <property type="entry name" value="FGE-sulfatase"/>
    <property type="match status" value="2"/>
</dbReference>
<evidence type="ECO:0000256" key="3">
    <source>
        <dbReference type="ARBA" id="ARBA00037882"/>
    </source>
</evidence>
<dbReference type="PANTHER" id="PTHR23150">
    <property type="entry name" value="SULFATASE MODIFYING FACTOR 1, 2"/>
    <property type="match status" value="1"/>
</dbReference>
<dbReference type="EMBL" id="LC066397">
    <property type="protein sequence ID" value="BAT31160.1"/>
    <property type="molecule type" value="Genomic_DNA"/>
</dbReference>
<evidence type="ECO:0008006" key="8">
    <source>
        <dbReference type="Google" id="ProtNLM"/>
    </source>
</evidence>
<comment type="pathway">
    <text evidence="3">Amino-acid biosynthesis; ergothioneine biosynthesis.</text>
</comment>
<dbReference type="InterPro" id="IPR005532">
    <property type="entry name" value="SUMF_dom"/>
</dbReference>
<dbReference type="InterPro" id="IPR042095">
    <property type="entry name" value="SUMF_sf"/>
</dbReference>
<dbReference type="NCBIfam" id="TIGR03440">
    <property type="entry name" value="egtB_TIGR03440"/>
    <property type="match status" value="1"/>
</dbReference>
<evidence type="ECO:0000313" key="7">
    <source>
        <dbReference type="EMBL" id="BAT31160.1"/>
    </source>
</evidence>
<dbReference type="SUPFAM" id="SSF109854">
    <property type="entry name" value="DinB/YfiT-like putative metalloenzymes"/>
    <property type="match status" value="1"/>
</dbReference>
<feature type="domain" description="Sulfatase-modifying factor enzyme-like" evidence="5">
    <location>
        <begin position="346"/>
        <end position="423"/>
    </location>
</feature>
<feature type="domain" description="DinB-like" evidence="6">
    <location>
        <begin position="21"/>
        <end position="151"/>
    </location>
</feature>
<feature type="domain" description="Sulfatase-modifying factor enzyme-like" evidence="5">
    <location>
        <begin position="192"/>
        <end position="338"/>
    </location>
</feature>
<keyword evidence="1" id="KW-0560">Oxidoreductase</keyword>
<dbReference type="SUPFAM" id="SSF56436">
    <property type="entry name" value="C-type lectin-like"/>
    <property type="match status" value="1"/>
</dbReference>
<name>A0A0P0Z9X4_9HYPH</name>
<dbReference type="RefSeq" id="WP_007065698.1">
    <property type="nucleotide sequence ID" value="NZ_BBWO01000017.1"/>
</dbReference>
<organism evidence="7">
    <name type="scientific">Fulvimarina pelagi</name>
    <dbReference type="NCBI Taxonomy" id="217511"/>
    <lineage>
        <taxon>Bacteria</taxon>
        <taxon>Pseudomonadati</taxon>
        <taxon>Pseudomonadota</taxon>
        <taxon>Alphaproteobacteria</taxon>
        <taxon>Hyphomicrobiales</taxon>
        <taxon>Aurantimonadaceae</taxon>
        <taxon>Fulvimarina</taxon>
    </lineage>
</organism>
<dbReference type="InterPro" id="IPR034660">
    <property type="entry name" value="DinB/YfiT-like"/>
</dbReference>
<evidence type="ECO:0000256" key="4">
    <source>
        <dbReference type="SAM" id="MobiDB-lite"/>
    </source>
</evidence>
<sequence>MAALTDSLDRQATPAELTERYESVRRASNGLGANLSDADATVQSMPDASPAKWHLAHTTWFFETMILRERDPGYRPFDDTYNFLFNSYYESVGERQPRPKRGMVTRPALDEVMAYREYVDEAMSRLLEDGPSEDVVELIELGCHHEQQHQELLLTDILHLFAQSPLKPAFKDPQPLAVEVRDAAPVSFETFDGGIVDIGHQGEGFAFDCEGPRHRALLEPYKLADRLVTNGEFIEFIEEGGYRDPLLWLSSGWADILENGWEMPFYWEKRDGEYWSMTLRGFQPVDRSAPVTHLSYFEADAFAAWAGKRLPSEAEWENATKGLSMDGNYVDSGRLRPRPASVEGDGLRQMFGDCWEWTRSAFSAYPGFRPVEGAVGEYNGKFMCGQFVLRGGSCVTPPNHIRPTYRNFFPPNARWQFSGLRLAEDN</sequence>
<reference evidence="7" key="1">
    <citation type="journal article" date="2015" name="Proc. Natl. Acad. Sci. U.S.A.">
        <title>Bacterial clade with the ribosomal RNA operon on a small plasmid rather than the chromosome.</title>
        <authorList>
            <person name="Anda M."/>
            <person name="Ohtsubo Y."/>
            <person name="Okubo T."/>
            <person name="Sugawara M."/>
            <person name="Nagata Y."/>
            <person name="Tsuda M."/>
            <person name="Minamisawa K."/>
            <person name="Mitsui H."/>
        </authorList>
    </citation>
    <scope>NUCLEOTIDE SEQUENCE</scope>
    <source>
        <strain evidence="7">DSM 15513</strain>
    </source>
</reference>
<dbReference type="InterPro" id="IPR051043">
    <property type="entry name" value="Sulfatase_Mod_Factor_Kinase"/>
</dbReference>
<evidence type="ECO:0000259" key="6">
    <source>
        <dbReference type="Pfam" id="PF12867"/>
    </source>
</evidence>
<dbReference type="OrthoDB" id="9768004at2"/>
<evidence type="ECO:0000259" key="5">
    <source>
        <dbReference type="Pfam" id="PF03781"/>
    </source>
</evidence>
<dbReference type="Pfam" id="PF12867">
    <property type="entry name" value="DinB_2"/>
    <property type="match status" value="1"/>
</dbReference>
<dbReference type="AlphaFoldDB" id="A0A0P0Z9X4"/>
<accession>A0A0P0Z9X4</accession>